<evidence type="ECO:0000256" key="1">
    <source>
        <dbReference type="ARBA" id="ARBA00004418"/>
    </source>
</evidence>
<evidence type="ECO:0000256" key="2">
    <source>
        <dbReference type="ARBA" id="ARBA00005695"/>
    </source>
</evidence>
<feature type="signal peptide" evidence="5">
    <location>
        <begin position="1"/>
        <end position="22"/>
    </location>
</feature>
<evidence type="ECO:0000256" key="5">
    <source>
        <dbReference type="SAM" id="SignalP"/>
    </source>
</evidence>
<dbReference type="Gene3D" id="3.90.76.10">
    <property type="entry name" value="Dipeptide-binding Protein, Domain 1"/>
    <property type="match status" value="1"/>
</dbReference>
<organism evidence="7 8">
    <name type="scientific">Falsiroseomonas stagni DSM 19981</name>
    <dbReference type="NCBI Taxonomy" id="1123062"/>
    <lineage>
        <taxon>Bacteria</taxon>
        <taxon>Pseudomonadati</taxon>
        <taxon>Pseudomonadota</taxon>
        <taxon>Alphaproteobacteria</taxon>
        <taxon>Acetobacterales</taxon>
        <taxon>Roseomonadaceae</taxon>
        <taxon>Falsiroseomonas</taxon>
    </lineage>
</organism>
<dbReference type="InterPro" id="IPR030678">
    <property type="entry name" value="Peptide/Ni-bd"/>
</dbReference>
<dbReference type="GO" id="GO:1904680">
    <property type="term" value="F:peptide transmembrane transporter activity"/>
    <property type="evidence" value="ECO:0007669"/>
    <property type="project" value="TreeGrafter"/>
</dbReference>
<dbReference type="EMBL" id="FOSQ01000013">
    <property type="protein sequence ID" value="SFK99141.1"/>
    <property type="molecule type" value="Genomic_DNA"/>
</dbReference>
<evidence type="ECO:0000313" key="7">
    <source>
        <dbReference type="EMBL" id="SFK99141.1"/>
    </source>
</evidence>
<evidence type="ECO:0000259" key="6">
    <source>
        <dbReference type="Pfam" id="PF00496"/>
    </source>
</evidence>
<dbReference type="AlphaFoldDB" id="A0A1I4E4R1"/>
<dbReference type="Pfam" id="PF00496">
    <property type="entry name" value="SBP_bac_5"/>
    <property type="match status" value="1"/>
</dbReference>
<dbReference type="InterPro" id="IPR000914">
    <property type="entry name" value="SBP_5_dom"/>
</dbReference>
<comment type="subcellular location">
    <subcellularLocation>
        <location evidence="1">Periplasm</location>
    </subcellularLocation>
</comment>
<dbReference type="GO" id="GO:0043190">
    <property type="term" value="C:ATP-binding cassette (ABC) transporter complex"/>
    <property type="evidence" value="ECO:0007669"/>
    <property type="project" value="InterPro"/>
</dbReference>
<dbReference type="STRING" id="1123062.SAMN02745775_11396"/>
<dbReference type="SUPFAM" id="SSF53850">
    <property type="entry name" value="Periplasmic binding protein-like II"/>
    <property type="match status" value="1"/>
</dbReference>
<dbReference type="PIRSF" id="PIRSF002741">
    <property type="entry name" value="MppA"/>
    <property type="match status" value="1"/>
</dbReference>
<gene>
    <name evidence="7" type="ORF">SAMN02745775_11396</name>
</gene>
<dbReference type="Proteomes" id="UP000199473">
    <property type="component" value="Unassembled WGS sequence"/>
</dbReference>
<keyword evidence="3" id="KW-0813">Transport</keyword>
<dbReference type="PANTHER" id="PTHR30290:SF9">
    <property type="entry name" value="OLIGOPEPTIDE-BINDING PROTEIN APPA"/>
    <property type="match status" value="1"/>
</dbReference>
<sequence length="520" mass="57133">MTRQRAWLAGLASVAIATAVQAQEVRIGYGAAVTSVDPHFHALTSNVAIHQHIYQALVGQDEKLGLKPELATAWRAIDQTTWEFTLRPTARWHDGTPFTAADFAPNIDRVANVPNSPGRFTIYTRRINRVEIVDPHTLRLHTDGPHPLLPNQMAGLMLVRGSDRDSSTADFNNGRAAIGTGPYRFRSWTPGSRFELTRNDAYDGPKEPWERVNFLLITNTASRVAALRAGDVQLIDQVPTDEVAGLSRDANLGVFSIPGVRNIYLYVDHARERTPGVTDAAGNAIDNPLRDVRVRRALSLAINRDGIVRSVMNGQAVASGQLLPAGVMGHDPSLRPDPFDPERARRLLAEAGYPQGFQIVLGGPNDRYINDDRVLQAIAQGWTRAGLRVRVEAQPSATFFGRAARAEFSVGLLGWGTGTGEPDSPLQSLIATNEPSRGWGAVNRSGYSSPRLDQVLAQALQTLEPAAREPLYQQATRIAMEDLAIIPLHHQVNIWAARRGYTYNARNDERTMATELRPAR</sequence>
<evidence type="ECO:0000256" key="4">
    <source>
        <dbReference type="ARBA" id="ARBA00022729"/>
    </source>
</evidence>
<dbReference type="GO" id="GO:0030288">
    <property type="term" value="C:outer membrane-bounded periplasmic space"/>
    <property type="evidence" value="ECO:0007669"/>
    <property type="project" value="UniProtKB-ARBA"/>
</dbReference>
<keyword evidence="8" id="KW-1185">Reference proteome</keyword>
<evidence type="ECO:0000256" key="3">
    <source>
        <dbReference type="ARBA" id="ARBA00022448"/>
    </source>
</evidence>
<reference evidence="7 8" key="1">
    <citation type="submission" date="2016-10" db="EMBL/GenBank/DDBJ databases">
        <authorList>
            <person name="de Groot N.N."/>
        </authorList>
    </citation>
    <scope>NUCLEOTIDE SEQUENCE [LARGE SCALE GENOMIC DNA]</scope>
    <source>
        <strain evidence="7 8">DSM 19981</strain>
    </source>
</reference>
<comment type="similarity">
    <text evidence="2">Belongs to the bacterial solute-binding protein 5 family.</text>
</comment>
<dbReference type="PANTHER" id="PTHR30290">
    <property type="entry name" value="PERIPLASMIC BINDING COMPONENT OF ABC TRANSPORTER"/>
    <property type="match status" value="1"/>
</dbReference>
<evidence type="ECO:0000313" key="8">
    <source>
        <dbReference type="Proteomes" id="UP000199473"/>
    </source>
</evidence>
<proteinExistence type="inferred from homology"/>
<name>A0A1I4E4R1_9PROT</name>
<feature type="domain" description="Solute-binding protein family 5" evidence="6">
    <location>
        <begin position="66"/>
        <end position="430"/>
    </location>
</feature>
<dbReference type="CDD" id="cd08498">
    <property type="entry name" value="PBP2_NikA_DppA_OppA_like_2"/>
    <property type="match status" value="1"/>
</dbReference>
<dbReference type="OrthoDB" id="9803988at2"/>
<keyword evidence="4 5" id="KW-0732">Signal</keyword>
<dbReference type="InterPro" id="IPR039424">
    <property type="entry name" value="SBP_5"/>
</dbReference>
<dbReference type="Gene3D" id="3.10.105.10">
    <property type="entry name" value="Dipeptide-binding Protein, Domain 3"/>
    <property type="match status" value="1"/>
</dbReference>
<dbReference type="Gene3D" id="3.40.190.10">
    <property type="entry name" value="Periplasmic binding protein-like II"/>
    <property type="match status" value="1"/>
</dbReference>
<feature type="chain" id="PRO_5011521529" evidence="5">
    <location>
        <begin position="23"/>
        <end position="520"/>
    </location>
</feature>
<protein>
    <submittedName>
        <fullName evidence="7">Peptide/nickel transport system substrate-binding protein</fullName>
    </submittedName>
</protein>
<accession>A0A1I4E4R1</accession>
<dbReference type="GO" id="GO:0015833">
    <property type="term" value="P:peptide transport"/>
    <property type="evidence" value="ECO:0007669"/>
    <property type="project" value="TreeGrafter"/>
</dbReference>